<dbReference type="GO" id="GO:0006914">
    <property type="term" value="P:autophagy"/>
    <property type="evidence" value="ECO:0007669"/>
    <property type="project" value="UniProtKB-KW"/>
</dbReference>
<evidence type="ECO:0000256" key="7">
    <source>
        <dbReference type="PIRSR" id="PIRSR604241-50"/>
    </source>
</evidence>
<dbReference type="Pfam" id="PF02991">
    <property type="entry name" value="ATG8"/>
    <property type="match status" value="1"/>
</dbReference>
<evidence type="ECO:0000256" key="8">
    <source>
        <dbReference type="RuleBase" id="RU004384"/>
    </source>
</evidence>
<dbReference type="RefSeq" id="XP_013239095.1">
    <property type="nucleotide sequence ID" value="XM_013383641.1"/>
</dbReference>
<keyword evidence="5 7" id="KW-0449">Lipoprotein</keyword>
<name>A0A098VUV7_9MICR</name>
<dbReference type="HOGENOM" id="CLU_119276_0_1_1"/>
<evidence type="ECO:0000256" key="3">
    <source>
        <dbReference type="ARBA" id="ARBA00023006"/>
    </source>
</evidence>
<accession>A0A098VUV7</accession>
<dbReference type="GO" id="GO:0031410">
    <property type="term" value="C:cytoplasmic vesicle"/>
    <property type="evidence" value="ECO:0007669"/>
    <property type="project" value="UniProtKB-KW"/>
</dbReference>
<dbReference type="EMBL" id="JMKJ01000053">
    <property type="protein sequence ID" value="KGG52659.1"/>
    <property type="molecule type" value="Genomic_DNA"/>
</dbReference>
<dbReference type="GeneID" id="25258450"/>
<evidence type="ECO:0000313" key="9">
    <source>
        <dbReference type="EMBL" id="KGG52659.1"/>
    </source>
</evidence>
<dbReference type="SUPFAM" id="SSF54236">
    <property type="entry name" value="Ubiquitin-like"/>
    <property type="match status" value="1"/>
</dbReference>
<dbReference type="PANTHER" id="PTHR10969">
    <property type="entry name" value="MICROTUBULE-ASSOCIATED PROTEINS 1A/1B LIGHT CHAIN 3-RELATED"/>
    <property type="match status" value="1"/>
</dbReference>
<dbReference type="Gene3D" id="3.10.20.90">
    <property type="entry name" value="Phosphatidylinositol 3-kinase Catalytic Subunit, Chain A, domain 1"/>
    <property type="match status" value="1"/>
</dbReference>
<keyword evidence="6" id="KW-0968">Cytoplasmic vesicle</keyword>
<comment type="subcellular location">
    <subcellularLocation>
        <location evidence="1">Cytoplasmic vesicle</location>
        <location evidence="1">Autophagosome membrane</location>
        <topology evidence="1">Lipid-anchor</topology>
    </subcellularLocation>
</comment>
<organism evidence="9 10">
    <name type="scientific">Mitosporidium daphniae</name>
    <dbReference type="NCBI Taxonomy" id="1485682"/>
    <lineage>
        <taxon>Eukaryota</taxon>
        <taxon>Fungi</taxon>
        <taxon>Fungi incertae sedis</taxon>
        <taxon>Microsporidia</taxon>
        <taxon>Mitosporidium</taxon>
    </lineage>
</organism>
<dbReference type="Proteomes" id="UP000029725">
    <property type="component" value="Unassembled WGS sequence"/>
</dbReference>
<evidence type="ECO:0000256" key="6">
    <source>
        <dbReference type="ARBA" id="ARBA00023329"/>
    </source>
</evidence>
<comment type="caution">
    <text evidence="9">The sequence shown here is derived from an EMBL/GenBank/DDBJ whole genome shotgun (WGS) entry which is preliminary data.</text>
</comment>
<evidence type="ECO:0000256" key="2">
    <source>
        <dbReference type="ARBA" id="ARBA00007293"/>
    </source>
</evidence>
<protein>
    <recommendedName>
        <fullName evidence="8">Autophagy-related protein</fullName>
    </recommendedName>
</protein>
<dbReference type="GO" id="GO:0000421">
    <property type="term" value="C:autophagosome membrane"/>
    <property type="evidence" value="ECO:0007669"/>
    <property type="project" value="UniProtKB-SubCell"/>
</dbReference>
<dbReference type="OrthoDB" id="6738456at2759"/>
<evidence type="ECO:0000256" key="4">
    <source>
        <dbReference type="ARBA" id="ARBA00023136"/>
    </source>
</evidence>
<gene>
    <name evidence="9" type="ORF">DI09_148p10</name>
</gene>
<dbReference type="AlphaFoldDB" id="A0A098VUV7"/>
<reference evidence="9 10" key="1">
    <citation type="submission" date="2014-04" db="EMBL/GenBank/DDBJ databases">
        <title>A new species of microsporidia sheds light on the evolution of extreme parasitism.</title>
        <authorList>
            <person name="Haag K.L."/>
            <person name="James T.Y."/>
            <person name="Larsson R."/>
            <person name="Schaer T.M."/>
            <person name="Refardt D."/>
            <person name="Pombert J.-F."/>
            <person name="Ebert D."/>
        </authorList>
    </citation>
    <scope>NUCLEOTIDE SEQUENCE [LARGE SCALE GENOMIC DNA]</scope>
    <source>
        <strain evidence="9 10">UGP3</strain>
        <tissue evidence="9">Spores</tissue>
    </source>
</reference>
<dbReference type="InterPro" id="IPR004241">
    <property type="entry name" value="Atg8-like"/>
</dbReference>
<proteinExistence type="inferred from homology"/>
<sequence length="138" mass="15460">MKSKSLSSTEASASAEQIASVTPFKSQHLSVRQEQFETISKCNPTKVPVILERAPHSSVPEIDKTKYLVPKELTVAQFLFLIRKRIQLSNDQALFIYLNGQVPAASAIFSNLYDEHKDEDGFLYVVYTGESCFGNNQN</sequence>
<dbReference type="InterPro" id="IPR029071">
    <property type="entry name" value="Ubiquitin-like_domsf"/>
</dbReference>
<dbReference type="VEuPathDB" id="MicrosporidiaDB:DI09_148p10"/>
<keyword evidence="4" id="KW-0472">Membrane</keyword>
<dbReference type="CDD" id="cd16108">
    <property type="entry name" value="Ubl_ATG8_like"/>
    <property type="match status" value="1"/>
</dbReference>
<comment type="similarity">
    <text evidence="2 8">Belongs to the ATG8 family.</text>
</comment>
<evidence type="ECO:0000256" key="5">
    <source>
        <dbReference type="ARBA" id="ARBA00023288"/>
    </source>
</evidence>
<evidence type="ECO:0000256" key="1">
    <source>
        <dbReference type="ARBA" id="ARBA00004512"/>
    </source>
</evidence>
<feature type="lipid moiety-binding region" description="Phosphatidylserine amidated glycine; alternate" evidence="7">
    <location>
        <position position="134"/>
    </location>
</feature>
<keyword evidence="10" id="KW-1185">Reference proteome</keyword>
<keyword evidence="3 8" id="KW-0072">Autophagy</keyword>
<evidence type="ECO:0000313" key="10">
    <source>
        <dbReference type="Proteomes" id="UP000029725"/>
    </source>
</evidence>